<dbReference type="PRINTS" id="PR00081">
    <property type="entry name" value="GDHRDH"/>
</dbReference>
<reference evidence="2 3" key="1">
    <citation type="journal article" date="2014" name="PLoS Genet.">
        <title>Analysis of the Phlebiopsis gigantea genome, transcriptome and secretome provides insight into its pioneer colonization strategies of wood.</title>
        <authorList>
            <person name="Hori C."/>
            <person name="Ishida T."/>
            <person name="Igarashi K."/>
            <person name="Samejima M."/>
            <person name="Suzuki H."/>
            <person name="Master E."/>
            <person name="Ferreira P."/>
            <person name="Ruiz-Duenas F.J."/>
            <person name="Held B."/>
            <person name="Canessa P."/>
            <person name="Larrondo L.F."/>
            <person name="Schmoll M."/>
            <person name="Druzhinina I.S."/>
            <person name="Kubicek C.P."/>
            <person name="Gaskell J.A."/>
            <person name="Kersten P."/>
            <person name="St John F."/>
            <person name="Glasner J."/>
            <person name="Sabat G."/>
            <person name="Splinter BonDurant S."/>
            <person name="Syed K."/>
            <person name="Yadav J."/>
            <person name="Mgbeahuruike A.C."/>
            <person name="Kovalchuk A."/>
            <person name="Asiegbu F.O."/>
            <person name="Lackner G."/>
            <person name="Hoffmeister D."/>
            <person name="Rencoret J."/>
            <person name="Gutierrez A."/>
            <person name="Sun H."/>
            <person name="Lindquist E."/>
            <person name="Barry K."/>
            <person name="Riley R."/>
            <person name="Grigoriev I.V."/>
            <person name="Henrissat B."/>
            <person name="Kues U."/>
            <person name="Berka R.M."/>
            <person name="Martinez A.T."/>
            <person name="Covert S.F."/>
            <person name="Blanchette R.A."/>
            <person name="Cullen D."/>
        </authorList>
    </citation>
    <scope>NUCLEOTIDE SEQUENCE [LARGE SCALE GENOMIC DNA]</scope>
    <source>
        <strain evidence="2 3">11061_1 CR5-6</strain>
    </source>
</reference>
<dbReference type="InterPro" id="IPR002347">
    <property type="entry name" value="SDR_fam"/>
</dbReference>
<dbReference type="InterPro" id="IPR052184">
    <property type="entry name" value="SDR_enzymes"/>
</dbReference>
<dbReference type="PROSITE" id="PS00061">
    <property type="entry name" value="ADH_SHORT"/>
    <property type="match status" value="1"/>
</dbReference>
<dbReference type="GO" id="GO:0016616">
    <property type="term" value="F:oxidoreductase activity, acting on the CH-OH group of donors, NAD or NADP as acceptor"/>
    <property type="evidence" value="ECO:0007669"/>
    <property type="project" value="TreeGrafter"/>
</dbReference>
<dbReference type="Gene3D" id="3.40.50.720">
    <property type="entry name" value="NAD(P)-binding Rossmann-like Domain"/>
    <property type="match status" value="1"/>
</dbReference>
<evidence type="ECO:0000256" key="1">
    <source>
        <dbReference type="ARBA" id="ARBA00022857"/>
    </source>
</evidence>
<dbReference type="SUPFAM" id="SSF51735">
    <property type="entry name" value="NAD(P)-binding Rossmann-fold domains"/>
    <property type="match status" value="1"/>
</dbReference>
<evidence type="ECO:0000313" key="2">
    <source>
        <dbReference type="EMBL" id="KIP01367.1"/>
    </source>
</evidence>
<gene>
    <name evidence="2" type="ORF">PHLGIDRAFT_131286</name>
</gene>
<evidence type="ECO:0008006" key="4">
    <source>
        <dbReference type="Google" id="ProtNLM"/>
    </source>
</evidence>
<proteinExistence type="predicted"/>
<dbReference type="InterPro" id="IPR020904">
    <property type="entry name" value="Sc_DH/Rdtase_CS"/>
</dbReference>
<dbReference type="Proteomes" id="UP000053257">
    <property type="component" value="Unassembled WGS sequence"/>
</dbReference>
<name>A0A0C3RYP3_PHLG1</name>
<dbReference type="PANTHER" id="PTHR45458:SF1">
    <property type="entry name" value="SHORT CHAIN DEHYDROGENASE"/>
    <property type="match status" value="1"/>
</dbReference>
<dbReference type="InterPro" id="IPR036291">
    <property type="entry name" value="NAD(P)-bd_dom_sf"/>
</dbReference>
<keyword evidence="3" id="KW-1185">Reference proteome</keyword>
<protein>
    <recommendedName>
        <fullName evidence="4">C-factor</fullName>
    </recommendedName>
</protein>
<evidence type="ECO:0000313" key="3">
    <source>
        <dbReference type="Proteomes" id="UP000053257"/>
    </source>
</evidence>
<dbReference type="EMBL" id="KN840807">
    <property type="protein sequence ID" value="KIP01367.1"/>
    <property type="molecule type" value="Genomic_DNA"/>
</dbReference>
<organism evidence="2 3">
    <name type="scientific">Phlebiopsis gigantea (strain 11061_1 CR5-6)</name>
    <name type="common">White-rot fungus</name>
    <name type="synonym">Peniophora gigantea</name>
    <dbReference type="NCBI Taxonomy" id="745531"/>
    <lineage>
        <taxon>Eukaryota</taxon>
        <taxon>Fungi</taxon>
        <taxon>Dikarya</taxon>
        <taxon>Basidiomycota</taxon>
        <taxon>Agaricomycotina</taxon>
        <taxon>Agaricomycetes</taxon>
        <taxon>Polyporales</taxon>
        <taxon>Phanerochaetaceae</taxon>
        <taxon>Phlebiopsis</taxon>
    </lineage>
</organism>
<dbReference type="HOGENOM" id="CLU_010194_9_1_1"/>
<dbReference type="AlphaFoldDB" id="A0A0C3RYP3"/>
<dbReference type="OrthoDB" id="9876299at2759"/>
<sequence length="234" mass="25337">MPFSWLVTGCSRGIGLELTRQLVSKANNIVIATCRNPDEATDLHALKAEAQGQLHILKLDMASTESIDAILQPVQEILGTGGLDFLLNNAAMNAGMDTAFSFKVDDLMQTMMLNVAGPGHLAEVLLPLLENGRQRVIMNMSTGLASIGLNYGEKCATYSISKVALNMLTYKQSKAKSNFTVICMDPGWVKTEMGGPGAMLEPRESVDGIIRVLRSVTPADSGKFFRFDGNVLPW</sequence>
<dbReference type="CDD" id="cd05325">
    <property type="entry name" value="carb_red_sniffer_like_SDR_c"/>
    <property type="match status" value="1"/>
</dbReference>
<accession>A0A0C3RYP3</accession>
<dbReference type="PANTHER" id="PTHR45458">
    <property type="entry name" value="SHORT-CHAIN DEHYDROGENASE/REDUCTASE SDR"/>
    <property type="match status" value="1"/>
</dbReference>
<keyword evidence="1" id="KW-0521">NADP</keyword>
<dbReference type="Pfam" id="PF00106">
    <property type="entry name" value="adh_short"/>
    <property type="match status" value="1"/>
</dbReference>